<name>A0A0D2JE51_9CHLO</name>
<gene>
    <name evidence="2" type="ORF">MNEG_10104</name>
</gene>
<dbReference type="InterPro" id="IPR006091">
    <property type="entry name" value="Acyl-CoA_Oxase/DH_mid-dom"/>
</dbReference>
<dbReference type="PANTHER" id="PTHR10909">
    <property type="entry name" value="ELECTRON TRANSPORT OXIDOREDUCTASE"/>
    <property type="match status" value="1"/>
</dbReference>
<dbReference type="EMBL" id="KK102399">
    <property type="protein sequence ID" value="KIY97857.1"/>
    <property type="molecule type" value="Genomic_DNA"/>
</dbReference>
<dbReference type="GeneID" id="25727233"/>
<keyword evidence="2" id="KW-0560">Oxidoreductase</keyword>
<reference evidence="2 3" key="1">
    <citation type="journal article" date="2013" name="BMC Genomics">
        <title>Reconstruction of the lipid metabolism for the microalga Monoraphidium neglectum from its genome sequence reveals characteristics suitable for biofuel production.</title>
        <authorList>
            <person name="Bogen C."/>
            <person name="Al-Dilaimi A."/>
            <person name="Albersmeier A."/>
            <person name="Wichmann J."/>
            <person name="Grundmann M."/>
            <person name="Rupp O."/>
            <person name="Lauersen K.J."/>
            <person name="Blifernez-Klassen O."/>
            <person name="Kalinowski J."/>
            <person name="Goesmann A."/>
            <person name="Mussgnug J.H."/>
            <person name="Kruse O."/>
        </authorList>
    </citation>
    <scope>NUCLEOTIDE SEQUENCE [LARGE SCALE GENOMIC DNA]</scope>
    <source>
        <strain evidence="2 3">SAG 48.87</strain>
    </source>
</reference>
<dbReference type="Proteomes" id="UP000054498">
    <property type="component" value="Unassembled WGS sequence"/>
</dbReference>
<dbReference type="PANTHER" id="PTHR10909:SF352">
    <property type="entry name" value="ACYL-COENZYME A OXIDASE-LIKE PROTEIN"/>
    <property type="match status" value="1"/>
</dbReference>
<dbReference type="SUPFAM" id="SSF56645">
    <property type="entry name" value="Acyl-CoA dehydrogenase NM domain-like"/>
    <property type="match status" value="1"/>
</dbReference>
<dbReference type="KEGG" id="mng:MNEG_10104"/>
<dbReference type="GO" id="GO:0005777">
    <property type="term" value="C:peroxisome"/>
    <property type="evidence" value="ECO:0007669"/>
    <property type="project" value="InterPro"/>
</dbReference>
<dbReference type="OrthoDB" id="538336at2759"/>
<dbReference type="Pfam" id="PF02770">
    <property type="entry name" value="Acyl-CoA_dh_M"/>
    <property type="match status" value="1"/>
</dbReference>
<sequence length="223" mass="24748">MTAATLNQAPSGPDPLYQPDYYQSMMEFREQTLVRLQRFLQQRFFSIRDYLTDPRKFQAALECLSFCDYSLAIKCGVHMTLCGGTICKLGTKKHHDAFLPGIDSLALPGCFGMTELGHGSNVMGIETTAHYDPSTGEFVINTPNNEASKFWIGGSGQHGKLCVVFAQLTVAGKWEGPHVFAVRIRDDRGAVMPGVRIKDMGPKMGLNGVDNGQMWFDHVRVPR</sequence>
<feature type="domain" description="Acyl-CoA oxidase/dehydrogenase middle" evidence="1">
    <location>
        <begin position="110"/>
        <end position="219"/>
    </location>
</feature>
<evidence type="ECO:0000313" key="2">
    <source>
        <dbReference type="EMBL" id="KIY97857.1"/>
    </source>
</evidence>
<dbReference type="InterPro" id="IPR012258">
    <property type="entry name" value="Acyl-CoA_oxidase"/>
</dbReference>
<dbReference type="Gene3D" id="2.40.110.10">
    <property type="entry name" value="Butyryl-CoA Dehydrogenase, subunit A, domain 2"/>
    <property type="match status" value="1"/>
</dbReference>
<dbReference type="AlphaFoldDB" id="A0A0D2JE51"/>
<dbReference type="EC" id="1.3.3.6" evidence="2"/>
<dbReference type="FunFam" id="2.40.110.10:FF:000005">
    <property type="entry name" value="Acyl-coenzyme A oxidase"/>
    <property type="match status" value="1"/>
</dbReference>
<accession>A0A0D2JE51</accession>
<dbReference type="GO" id="GO:0005504">
    <property type="term" value="F:fatty acid binding"/>
    <property type="evidence" value="ECO:0007669"/>
    <property type="project" value="TreeGrafter"/>
</dbReference>
<dbReference type="InterPro" id="IPR009100">
    <property type="entry name" value="AcylCoA_DH/oxidase_NM_dom_sf"/>
</dbReference>
<evidence type="ECO:0000259" key="1">
    <source>
        <dbReference type="Pfam" id="PF02770"/>
    </source>
</evidence>
<protein>
    <submittedName>
        <fullName evidence="2">Acyl-CoA oxidase</fullName>
        <ecNumber evidence="2">1.3.3.6</ecNumber>
    </submittedName>
</protein>
<dbReference type="InterPro" id="IPR046373">
    <property type="entry name" value="Acyl-CoA_Oxase/DH_mid-dom_sf"/>
</dbReference>
<dbReference type="RefSeq" id="XP_013896877.1">
    <property type="nucleotide sequence ID" value="XM_014041423.1"/>
</dbReference>
<organism evidence="2 3">
    <name type="scientific">Monoraphidium neglectum</name>
    <dbReference type="NCBI Taxonomy" id="145388"/>
    <lineage>
        <taxon>Eukaryota</taxon>
        <taxon>Viridiplantae</taxon>
        <taxon>Chlorophyta</taxon>
        <taxon>core chlorophytes</taxon>
        <taxon>Chlorophyceae</taxon>
        <taxon>CS clade</taxon>
        <taxon>Sphaeropleales</taxon>
        <taxon>Selenastraceae</taxon>
        <taxon>Monoraphidium</taxon>
    </lineage>
</organism>
<dbReference type="STRING" id="145388.A0A0D2JE51"/>
<evidence type="ECO:0000313" key="3">
    <source>
        <dbReference type="Proteomes" id="UP000054498"/>
    </source>
</evidence>
<dbReference type="GO" id="GO:0071949">
    <property type="term" value="F:FAD binding"/>
    <property type="evidence" value="ECO:0007669"/>
    <property type="project" value="InterPro"/>
</dbReference>
<dbReference type="GO" id="GO:0033540">
    <property type="term" value="P:fatty acid beta-oxidation using acyl-CoA oxidase"/>
    <property type="evidence" value="ECO:0007669"/>
    <property type="project" value="TreeGrafter"/>
</dbReference>
<proteinExistence type="predicted"/>
<dbReference type="GO" id="GO:0003997">
    <property type="term" value="F:acyl-CoA oxidase activity"/>
    <property type="evidence" value="ECO:0007669"/>
    <property type="project" value="UniProtKB-EC"/>
</dbReference>
<keyword evidence="3" id="KW-1185">Reference proteome</keyword>
<dbReference type="GO" id="GO:0055088">
    <property type="term" value="P:lipid homeostasis"/>
    <property type="evidence" value="ECO:0007669"/>
    <property type="project" value="TreeGrafter"/>
</dbReference>